<dbReference type="EMBL" id="JASDAP010000007">
    <property type="protein sequence ID" value="KAK1900632.1"/>
    <property type="molecule type" value="Genomic_DNA"/>
</dbReference>
<gene>
    <name evidence="1" type="ORF">KUDE01_001419</name>
</gene>
<feature type="non-terminal residue" evidence="1">
    <location>
        <position position="118"/>
    </location>
</feature>
<reference evidence="1" key="1">
    <citation type="submission" date="2023-04" db="EMBL/GenBank/DDBJ databases">
        <title>Chromosome-level genome of Chaenocephalus aceratus.</title>
        <authorList>
            <person name="Park H."/>
        </authorList>
    </citation>
    <scope>NUCLEOTIDE SEQUENCE</scope>
    <source>
        <strain evidence="1">DE</strain>
        <tissue evidence="1">Muscle</tissue>
    </source>
</reference>
<keyword evidence="2" id="KW-1185">Reference proteome</keyword>
<proteinExistence type="predicted"/>
<name>A0AAD9CG52_DISEL</name>
<feature type="non-terminal residue" evidence="1">
    <location>
        <position position="1"/>
    </location>
</feature>
<comment type="caution">
    <text evidence="1">The sequence shown here is derived from an EMBL/GenBank/DDBJ whole genome shotgun (WGS) entry which is preliminary data.</text>
</comment>
<sequence>TLFVSAAPPRRQSPVVNENITDCFAGLGKNPIISQSYQPKLLQPTPFALTQTVSLSPHLLHLQCSPVTPLALYISEKIVAQSILPNSPVRGRLPSPSECSLGDMKPCQLPMSLLEHNT</sequence>
<protein>
    <submittedName>
        <fullName evidence="1">Neurotrophin-3</fullName>
    </submittedName>
</protein>
<dbReference type="Proteomes" id="UP001228049">
    <property type="component" value="Unassembled WGS sequence"/>
</dbReference>
<dbReference type="AlphaFoldDB" id="A0AAD9CG52"/>
<evidence type="ECO:0000313" key="2">
    <source>
        <dbReference type="Proteomes" id="UP001228049"/>
    </source>
</evidence>
<accession>A0AAD9CG52</accession>
<evidence type="ECO:0000313" key="1">
    <source>
        <dbReference type="EMBL" id="KAK1900632.1"/>
    </source>
</evidence>
<organism evidence="1 2">
    <name type="scientific">Dissostichus eleginoides</name>
    <name type="common">Patagonian toothfish</name>
    <name type="synonym">Dissostichus amissus</name>
    <dbReference type="NCBI Taxonomy" id="100907"/>
    <lineage>
        <taxon>Eukaryota</taxon>
        <taxon>Metazoa</taxon>
        <taxon>Chordata</taxon>
        <taxon>Craniata</taxon>
        <taxon>Vertebrata</taxon>
        <taxon>Euteleostomi</taxon>
        <taxon>Actinopterygii</taxon>
        <taxon>Neopterygii</taxon>
        <taxon>Teleostei</taxon>
        <taxon>Neoteleostei</taxon>
        <taxon>Acanthomorphata</taxon>
        <taxon>Eupercaria</taxon>
        <taxon>Perciformes</taxon>
        <taxon>Notothenioidei</taxon>
        <taxon>Nototheniidae</taxon>
        <taxon>Dissostichus</taxon>
    </lineage>
</organism>